<dbReference type="Pfam" id="PF03932">
    <property type="entry name" value="CutC"/>
    <property type="match status" value="1"/>
</dbReference>
<name>A0A645BY09_9ZZZZ</name>
<dbReference type="PANTHER" id="PTHR12598">
    <property type="entry name" value="COPPER HOMEOSTASIS PROTEIN CUTC"/>
    <property type="match status" value="1"/>
</dbReference>
<dbReference type="AlphaFoldDB" id="A0A645BY09"/>
<gene>
    <name evidence="3" type="primary">cutC_27</name>
    <name evidence="3" type="ORF">SDC9_117088</name>
</gene>
<reference evidence="3" key="1">
    <citation type="submission" date="2019-08" db="EMBL/GenBank/DDBJ databases">
        <authorList>
            <person name="Kucharzyk K."/>
            <person name="Murdoch R.W."/>
            <person name="Higgins S."/>
            <person name="Loffler F."/>
        </authorList>
    </citation>
    <scope>NUCLEOTIDE SEQUENCE</scope>
</reference>
<evidence type="ECO:0000256" key="2">
    <source>
        <dbReference type="ARBA" id="ARBA00019014"/>
    </source>
</evidence>
<proteinExistence type="inferred from homology"/>
<dbReference type="GO" id="GO:0005507">
    <property type="term" value="F:copper ion binding"/>
    <property type="evidence" value="ECO:0007669"/>
    <property type="project" value="TreeGrafter"/>
</dbReference>
<evidence type="ECO:0000256" key="1">
    <source>
        <dbReference type="ARBA" id="ARBA00007768"/>
    </source>
</evidence>
<comment type="caution">
    <text evidence="3">The sequence shown here is derived from an EMBL/GenBank/DDBJ whole genome shotgun (WGS) entry which is preliminary data.</text>
</comment>
<dbReference type="EMBL" id="VSSQ01023295">
    <property type="protein sequence ID" value="MPM70135.1"/>
    <property type="molecule type" value="Genomic_DNA"/>
</dbReference>
<protein>
    <recommendedName>
        <fullName evidence="2">Copper homeostasis protein cutC homolog</fullName>
    </recommendedName>
</protein>
<dbReference type="InterPro" id="IPR005627">
    <property type="entry name" value="CutC-like"/>
</dbReference>
<accession>A0A645BY09</accession>
<evidence type="ECO:0000313" key="3">
    <source>
        <dbReference type="EMBL" id="MPM70135.1"/>
    </source>
</evidence>
<dbReference type="SUPFAM" id="SSF110395">
    <property type="entry name" value="CutC-like"/>
    <property type="match status" value="1"/>
</dbReference>
<dbReference type="InterPro" id="IPR036822">
    <property type="entry name" value="CutC-like_dom_sf"/>
</dbReference>
<comment type="similarity">
    <text evidence="1">Belongs to the CutC family.</text>
</comment>
<organism evidence="3">
    <name type="scientific">bioreactor metagenome</name>
    <dbReference type="NCBI Taxonomy" id="1076179"/>
    <lineage>
        <taxon>unclassified sequences</taxon>
        <taxon>metagenomes</taxon>
        <taxon>ecological metagenomes</taxon>
    </lineage>
</organism>
<dbReference type="Gene3D" id="3.20.20.380">
    <property type="entry name" value="Copper homeostasis (CutC) domain"/>
    <property type="match status" value="1"/>
</dbReference>
<dbReference type="PANTHER" id="PTHR12598:SF0">
    <property type="entry name" value="COPPER HOMEOSTASIS PROTEIN CUTC HOMOLOG"/>
    <property type="match status" value="1"/>
</dbReference>
<sequence length="101" mass="11194">MTSGGASYPHLEKGLTKLAELQEKYGQQIQILPGGGVRQHNAVEILQKTKCTQIHMTAKHLVLDPSTMHYPKGQNAAEYSYVATEEAQLSAIMAEIKNYHQ</sequence>